<accession>A0A329V978</accession>
<keyword evidence="1" id="KW-0645">Protease</keyword>
<dbReference type="PANTHER" id="PTHR30471">
    <property type="entry name" value="DNA REPAIR PROTEIN RADC"/>
    <property type="match status" value="1"/>
</dbReference>
<keyword evidence="4" id="KW-0862">Zinc</keyword>
<dbReference type="GO" id="GO:0008237">
    <property type="term" value="F:metallopeptidase activity"/>
    <property type="evidence" value="ECO:0007669"/>
    <property type="project" value="UniProtKB-KW"/>
</dbReference>
<dbReference type="Proteomes" id="UP000250870">
    <property type="component" value="Unassembled WGS sequence"/>
</dbReference>
<dbReference type="SUPFAM" id="SSF102712">
    <property type="entry name" value="JAB1/MPN domain"/>
    <property type="match status" value="1"/>
</dbReference>
<evidence type="ECO:0000256" key="2">
    <source>
        <dbReference type="ARBA" id="ARBA00022723"/>
    </source>
</evidence>
<proteinExistence type="predicted"/>
<gene>
    <name evidence="7" type="ORF">CKY01_22295</name>
</gene>
<feature type="domain" description="MPN" evidence="6">
    <location>
        <begin position="26"/>
        <end position="148"/>
    </location>
</feature>
<dbReference type="CDD" id="cd08071">
    <property type="entry name" value="MPN_DUF2466"/>
    <property type="match status" value="1"/>
</dbReference>
<evidence type="ECO:0000259" key="6">
    <source>
        <dbReference type="PROSITE" id="PS50249"/>
    </source>
</evidence>
<reference evidence="7 8" key="1">
    <citation type="journal article" date="2018" name="Int. J. Syst. Evol. Microbiol.">
        <title>Whole-genome-based revisit of Photorhabdus phylogeny: proposal for the elevation of most Photorhabdus subspecies to the species level and description of one novel species Photorhabdus bodei sp. nov., and one novel subspecies Photorhabdus laumondii subsp. clarkei subsp. nov.</title>
        <authorList>
            <person name="Machado R.A.R."/>
            <person name="Wuthrich D."/>
            <person name="Kuhnert P."/>
            <person name="Arce C.C.M."/>
            <person name="Thonen L."/>
            <person name="Ruiz C."/>
            <person name="Zhang X."/>
            <person name="Robert C.A.M."/>
            <person name="Karimi J."/>
            <person name="Kamali S."/>
            <person name="Ma J."/>
            <person name="Bruggmann R."/>
            <person name="Erb M."/>
        </authorList>
    </citation>
    <scope>NUCLEOTIDE SEQUENCE [LARGE SCALE GENOMIC DNA]</scope>
    <source>
        <strain evidence="7 8">BOJ-47</strain>
    </source>
</reference>
<dbReference type="PROSITE" id="PS01302">
    <property type="entry name" value="UPF0758"/>
    <property type="match status" value="1"/>
</dbReference>
<dbReference type="Pfam" id="PF04002">
    <property type="entry name" value="RadC"/>
    <property type="match status" value="1"/>
</dbReference>
<dbReference type="GO" id="GO:0006508">
    <property type="term" value="P:proteolysis"/>
    <property type="evidence" value="ECO:0007669"/>
    <property type="project" value="UniProtKB-KW"/>
</dbReference>
<dbReference type="PANTHER" id="PTHR30471:SF3">
    <property type="entry name" value="UPF0758 PROTEIN YEES-RELATED"/>
    <property type="match status" value="1"/>
</dbReference>
<dbReference type="InterPro" id="IPR037518">
    <property type="entry name" value="MPN"/>
</dbReference>
<keyword evidence="5" id="KW-0482">Metalloprotease</keyword>
<dbReference type="PROSITE" id="PS50249">
    <property type="entry name" value="MPN"/>
    <property type="match status" value="1"/>
</dbReference>
<name>A0A329V978_9GAMM</name>
<dbReference type="AlphaFoldDB" id="A0A329V978"/>
<dbReference type="Gene3D" id="3.40.140.10">
    <property type="entry name" value="Cytidine Deaminase, domain 2"/>
    <property type="match status" value="1"/>
</dbReference>
<evidence type="ECO:0000313" key="8">
    <source>
        <dbReference type="Proteomes" id="UP000250870"/>
    </source>
</evidence>
<dbReference type="InterPro" id="IPR001405">
    <property type="entry name" value="UPF0758"/>
</dbReference>
<sequence length="148" mass="16437">MTKNEKIIVNQALDILDSHLKEISITIDNPGTIKNYLRLHLELEEREIFGVLFLDTQNKLISLEKLFMGSICSVEIHPAVVARNALMLNASAVIYFHNHPSGSPDPSHADQVVTKQLVNALDIFGIRSLDHLIVAKGIVTSFAERGLI</sequence>
<dbReference type="InterPro" id="IPR020891">
    <property type="entry name" value="UPF0758_CS"/>
</dbReference>
<organism evidence="7 8">
    <name type="scientific">Photorhabdus laumondii subsp. clarkei</name>
    <dbReference type="NCBI Taxonomy" id="2029685"/>
    <lineage>
        <taxon>Bacteria</taxon>
        <taxon>Pseudomonadati</taxon>
        <taxon>Pseudomonadota</taxon>
        <taxon>Gammaproteobacteria</taxon>
        <taxon>Enterobacterales</taxon>
        <taxon>Morganellaceae</taxon>
        <taxon>Photorhabdus</taxon>
    </lineage>
</organism>
<evidence type="ECO:0000256" key="3">
    <source>
        <dbReference type="ARBA" id="ARBA00022801"/>
    </source>
</evidence>
<evidence type="ECO:0000313" key="7">
    <source>
        <dbReference type="EMBL" id="RAW82221.1"/>
    </source>
</evidence>
<dbReference type="RefSeq" id="WP_113027205.1">
    <property type="nucleotide sequence ID" value="NZ_CAWNWQ010000065.1"/>
</dbReference>
<dbReference type="GO" id="GO:0046872">
    <property type="term" value="F:metal ion binding"/>
    <property type="evidence" value="ECO:0007669"/>
    <property type="project" value="UniProtKB-KW"/>
</dbReference>
<keyword evidence="3" id="KW-0378">Hydrolase</keyword>
<evidence type="ECO:0000256" key="1">
    <source>
        <dbReference type="ARBA" id="ARBA00022670"/>
    </source>
</evidence>
<evidence type="ECO:0000256" key="4">
    <source>
        <dbReference type="ARBA" id="ARBA00022833"/>
    </source>
</evidence>
<comment type="caution">
    <text evidence="7">The sequence shown here is derived from an EMBL/GenBank/DDBJ whole genome shotgun (WGS) entry which is preliminary data.</text>
</comment>
<dbReference type="InterPro" id="IPR025657">
    <property type="entry name" value="RadC_JAB"/>
</dbReference>
<evidence type="ECO:0000256" key="5">
    <source>
        <dbReference type="ARBA" id="ARBA00023049"/>
    </source>
</evidence>
<keyword evidence="2" id="KW-0479">Metal-binding</keyword>
<dbReference type="EMBL" id="NSCI01000065">
    <property type="protein sequence ID" value="RAW82221.1"/>
    <property type="molecule type" value="Genomic_DNA"/>
</dbReference>
<protein>
    <submittedName>
        <fullName evidence="7">DNA repair protein RadC</fullName>
    </submittedName>
</protein>